<comment type="caution">
    <text evidence="1">The sequence shown here is derived from an EMBL/GenBank/DDBJ whole genome shotgun (WGS) entry which is preliminary data.</text>
</comment>
<keyword evidence="2" id="KW-1185">Reference proteome</keyword>
<dbReference type="AlphaFoldDB" id="C0XU38"/>
<evidence type="ECO:0000313" key="2">
    <source>
        <dbReference type="Proteomes" id="UP000006196"/>
    </source>
</evidence>
<organism evidence="1 2">
    <name type="scientific">Corynebacterium lipophiloflavum (strain ATCC 700352 / DSM 44291 / CCUG 37336 / JCM 10383 / DMMZ 1944)</name>
    <dbReference type="NCBI Taxonomy" id="525263"/>
    <lineage>
        <taxon>Bacteria</taxon>
        <taxon>Bacillati</taxon>
        <taxon>Actinomycetota</taxon>
        <taxon>Actinomycetes</taxon>
        <taxon>Mycobacteriales</taxon>
        <taxon>Corynebacteriaceae</taxon>
        <taxon>Corynebacterium</taxon>
    </lineage>
</organism>
<evidence type="ECO:0000313" key="1">
    <source>
        <dbReference type="EMBL" id="EEI16232.1"/>
    </source>
</evidence>
<accession>C0XU38</accession>
<dbReference type="EMBL" id="ACHJ01000161">
    <property type="protein sequence ID" value="EEI16232.1"/>
    <property type="molecule type" value="Genomic_DNA"/>
</dbReference>
<dbReference type="HOGENOM" id="CLU_3024422_0_0_11"/>
<protein>
    <submittedName>
        <fullName evidence="1">Uncharacterized protein</fullName>
    </submittedName>
</protein>
<gene>
    <name evidence="1" type="ORF">HMPREF0298_1958</name>
</gene>
<sequence>MTLPLVELDKAEPRGAELGVAAATVLLASRADAATVVASAGRGREIIMVDDRKGE</sequence>
<name>C0XU38_CORLD</name>
<proteinExistence type="predicted"/>
<dbReference type="Proteomes" id="UP000006196">
    <property type="component" value="Unassembled WGS sequence"/>
</dbReference>
<dbReference type="STRING" id="525263.HMPREF0298_1958"/>
<reference evidence="1" key="1">
    <citation type="submission" date="2009-01" db="EMBL/GenBank/DDBJ databases">
        <authorList>
            <person name="Qin X."/>
            <person name="Bachman B."/>
            <person name="Battles P."/>
            <person name="Bell A."/>
            <person name="Bess C."/>
            <person name="Bickham C."/>
            <person name="Chaboub L."/>
            <person name="Chen D."/>
            <person name="Coyle M."/>
            <person name="Deiros D.R."/>
            <person name="Dinh H."/>
            <person name="Forbes L."/>
            <person name="Fowler G."/>
            <person name="Francisco L."/>
            <person name="Fu Q."/>
            <person name="Gubbala S."/>
            <person name="Hale W."/>
            <person name="Han Y."/>
            <person name="Hemphill L."/>
            <person name="Highlander S.K."/>
            <person name="Hirani K."/>
            <person name="Hogues M."/>
            <person name="Jackson L."/>
            <person name="Jakkamsetti A."/>
            <person name="Javaid M."/>
            <person name="Jiang H."/>
            <person name="Korchina V."/>
            <person name="Kovar C."/>
            <person name="Lara F."/>
            <person name="Lee S."/>
            <person name="Mata R."/>
            <person name="Mathew T."/>
            <person name="Moen C."/>
            <person name="Morales K."/>
            <person name="Munidasa M."/>
            <person name="Nazareth L."/>
            <person name="Ngo R."/>
            <person name="Nguyen L."/>
            <person name="Okwuonu G."/>
            <person name="Ongeri F."/>
            <person name="Patil S."/>
            <person name="Petrosino J."/>
            <person name="Pham C."/>
            <person name="Pham P."/>
            <person name="Pu L.-L."/>
            <person name="Puazo M."/>
            <person name="Raj R."/>
            <person name="Reid J."/>
            <person name="Rouhana J."/>
            <person name="Saada N."/>
            <person name="Shang Y."/>
            <person name="Simmons D."/>
            <person name="Thornton R."/>
            <person name="Warren J."/>
            <person name="Weissenberger G."/>
            <person name="Zhang J."/>
            <person name="Zhang L."/>
            <person name="Zhou C."/>
            <person name="Zhu D."/>
            <person name="Muzny D."/>
            <person name="Worley K."/>
            <person name="Gibbs R."/>
        </authorList>
    </citation>
    <scope>NUCLEOTIDE SEQUENCE [LARGE SCALE GENOMIC DNA]</scope>
    <source>
        <strain evidence="1">DSM 44291</strain>
    </source>
</reference>